<dbReference type="GO" id="GO:0003723">
    <property type="term" value="F:RNA binding"/>
    <property type="evidence" value="ECO:0007669"/>
    <property type="project" value="UniProtKB-KW"/>
</dbReference>
<evidence type="ECO:0000313" key="6">
    <source>
        <dbReference type="Proteomes" id="UP000673691"/>
    </source>
</evidence>
<dbReference type="GO" id="GO:0005852">
    <property type="term" value="C:eukaryotic translation initiation factor 3 complex"/>
    <property type="evidence" value="ECO:0007669"/>
    <property type="project" value="InterPro"/>
</dbReference>
<evidence type="ECO:0000256" key="3">
    <source>
        <dbReference type="ARBA" id="ARBA00022884"/>
    </source>
</evidence>
<feature type="non-terminal residue" evidence="5">
    <location>
        <position position="1"/>
    </location>
</feature>
<comment type="caution">
    <text evidence="5">The sequence shown here is derived from an EMBL/GenBank/DDBJ whole genome shotgun (WGS) entry which is preliminary data.</text>
</comment>
<dbReference type="EMBL" id="JAEFCI010008674">
    <property type="protein sequence ID" value="KAG5458305.1"/>
    <property type="molecule type" value="Genomic_DNA"/>
</dbReference>
<evidence type="ECO:0000256" key="4">
    <source>
        <dbReference type="ARBA" id="ARBA00022917"/>
    </source>
</evidence>
<gene>
    <name evidence="5" type="ORF">BJ554DRAFT_1493</name>
</gene>
<proteinExistence type="predicted"/>
<dbReference type="OrthoDB" id="16538at2759"/>
<evidence type="ECO:0000256" key="2">
    <source>
        <dbReference type="ARBA" id="ARBA00022540"/>
    </source>
</evidence>
<evidence type="ECO:0000313" key="5">
    <source>
        <dbReference type="EMBL" id="KAG5458305.1"/>
    </source>
</evidence>
<evidence type="ECO:0000256" key="1">
    <source>
        <dbReference type="ARBA" id="ARBA00022490"/>
    </source>
</evidence>
<keyword evidence="4" id="KW-0648">Protein biosynthesis</keyword>
<dbReference type="PANTHER" id="PTHR12399">
    <property type="entry name" value="EUKARYOTIC TRANSLATION INITIATION FACTOR 3 SUBUNIT 7"/>
    <property type="match status" value="1"/>
</dbReference>
<dbReference type="PANTHER" id="PTHR12399:SF0">
    <property type="entry name" value="EUKARYOTIC TRANSLATION INITIATION FACTOR 3 SUBUNIT D"/>
    <property type="match status" value="1"/>
</dbReference>
<keyword evidence="3" id="KW-0694">RNA-binding</keyword>
<keyword evidence="1" id="KW-0963">Cytoplasm</keyword>
<dbReference type="GO" id="GO:0003743">
    <property type="term" value="F:translation initiation factor activity"/>
    <property type="evidence" value="ECO:0007669"/>
    <property type="project" value="UniProtKB-KW"/>
</dbReference>
<name>A0A8H7ZS68_9FUNG</name>
<organism evidence="5 6">
    <name type="scientific">Olpidium bornovanus</name>
    <dbReference type="NCBI Taxonomy" id="278681"/>
    <lineage>
        <taxon>Eukaryota</taxon>
        <taxon>Fungi</taxon>
        <taxon>Fungi incertae sedis</taxon>
        <taxon>Olpidiomycota</taxon>
        <taxon>Olpidiomycotina</taxon>
        <taxon>Olpidiomycetes</taxon>
        <taxon>Olpidiales</taxon>
        <taxon>Olpidiaceae</taxon>
        <taxon>Olpidium</taxon>
    </lineage>
</organism>
<dbReference type="Pfam" id="PF05091">
    <property type="entry name" value="eIF-3_zeta"/>
    <property type="match status" value="1"/>
</dbReference>
<keyword evidence="6" id="KW-1185">Reference proteome</keyword>
<reference evidence="5 6" key="1">
    <citation type="journal article" name="Sci. Rep.">
        <title>Genome-scale phylogenetic analyses confirm Olpidium as the closest living zoosporic fungus to the non-flagellated, terrestrial fungi.</title>
        <authorList>
            <person name="Chang Y."/>
            <person name="Rochon D."/>
            <person name="Sekimoto S."/>
            <person name="Wang Y."/>
            <person name="Chovatia M."/>
            <person name="Sandor L."/>
            <person name="Salamov A."/>
            <person name="Grigoriev I.V."/>
            <person name="Stajich J.E."/>
            <person name="Spatafora J.W."/>
        </authorList>
    </citation>
    <scope>NUCLEOTIDE SEQUENCE [LARGE SCALE GENOMIC DNA]</scope>
    <source>
        <strain evidence="5">S191</strain>
    </source>
</reference>
<dbReference type="AlphaFoldDB" id="A0A8H7ZS68"/>
<keyword evidence="2 5" id="KW-0396">Initiation factor</keyword>
<sequence length="211" mass="23269">DDFVELSSKPYPWGDVPDILPCGYRYRSWYLGDESCVLVVRTELNGALKANSASSPDVRLVLKALTEFDHKAAGAGGALEWRKKLDTQRGAVLATEMKNNATKIARWACEAALAGADHIRIGFVSRLNPRDNTRHSVIGTQSYRPTELAAQLNFSYSSGWGIVKTIADICLKQPEGRYILVKDPNKPILRLYAIPANAFEDDGVHPSEIVP</sequence>
<dbReference type="Proteomes" id="UP000673691">
    <property type="component" value="Unassembled WGS sequence"/>
</dbReference>
<protein>
    <submittedName>
        <fullName evidence="5">Eukaryotic translation initiation factor 3 subunit D</fullName>
    </submittedName>
</protein>
<accession>A0A8H7ZS68</accession>
<dbReference type="InterPro" id="IPR007783">
    <property type="entry name" value="eIF3d"/>
</dbReference>